<keyword evidence="2" id="KW-1185">Reference proteome</keyword>
<organism evidence="1 2">
    <name type="scientific">Vallicoccus soli</name>
    <dbReference type="NCBI Taxonomy" id="2339232"/>
    <lineage>
        <taxon>Bacteria</taxon>
        <taxon>Bacillati</taxon>
        <taxon>Actinomycetota</taxon>
        <taxon>Actinomycetes</taxon>
        <taxon>Motilibacterales</taxon>
        <taxon>Vallicoccaceae</taxon>
        <taxon>Vallicoccus</taxon>
    </lineage>
</organism>
<proteinExistence type="predicted"/>
<dbReference type="Proteomes" id="UP000265614">
    <property type="component" value="Unassembled WGS sequence"/>
</dbReference>
<evidence type="ECO:0000313" key="1">
    <source>
        <dbReference type="EMBL" id="RJK95913.1"/>
    </source>
</evidence>
<evidence type="ECO:0000313" key="2">
    <source>
        <dbReference type="Proteomes" id="UP000265614"/>
    </source>
</evidence>
<name>A0A3A3ZJM8_9ACTN</name>
<protein>
    <submittedName>
        <fullName evidence="1">Uncharacterized protein</fullName>
    </submittedName>
</protein>
<reference evidence="1 2" key="1">
    <citation type="submission" date="2018-09" db="EMBL/GenBank/DDBJ databases">
        <title>YIM 75000 draft genome.</title>
        <authorList>
            <person name="Tang S."/>
            <person name="Feng Y."/>
        </authorList>
    </citation>
    <scope>NUCLEOTIDE SEQUENCE [LARGE SCALE GENOMIC DNA]</scope>
    <source>
        <strain evidence="1 2">YIM 75000</strain>
    </source>
</reference>
<comment type="caution">
    <text evidence="1">The sequence shown here is derived from an EMBL/GenBank/DDBJ whole genome shotgun (WGS) entry which is preliminary data.</text>
</comment>
<gene>
    <name evidence="1" type="ORF">D5H78_09945</name>
</gene>
<dbReference type="AlphaFoldDB" id="A0A3A3ZJM8"/>
<dbReference type="OrthoDB" id="5178186at2"/>
<dbReference type="Pfam" id="PF19827">
    <property type="entry name" value="DUF6308"/>
    <property type="match status" value="1"/>
</dbReference>
<dbReference type="EMBL" id="QZEZ01000004">
    <property type="protein sequence ID" value="RJK95913.1"/>
    <property type="molecule type" value="Genomic_DNA"/>
</dbReference>
<dbReference type="InterPro" id="IPR046275">
    <property type="entry name" value="DUF6308"/>
</dbReference>
<sequence length="213" mass="24004">MSPSALRSVSELRPCGDRHLADYLDPTGGRAYWTYDQPSEPDTLTPLDCLAPTLLSLRLTFDNVVPLFQPAGPHAELRRCMQAVLGLPPVSFLELDLADPARPWATVRRAMIASEHVPWWTAVSVSKVLHRKRPDLVPVYDSQVFAFYFGCPHSGRGAPGRFWPRLQSDLREQWALVDAWRHRHQPPEGPRLTLLRVADIVIWEHQVTGCSAA</sequence>
<accession>A0A3A3ZJM8</accession>
<dbReference type="RefSeq" id="WP_119950339.1">
    <property type="nucleotide sequence ID" value="NZ_QZEZ01000004.1"/>
</dbReference>